<feature type="transmembrane region" description="Helical" evidence="12">
    <location>
        <begin position="16"/>
        <end position="35"/>
    </location>
</feature>
<feature type="transmembrane region" description="Helical" evidence="12">
    <location>
        <begin position="174"/>
        <end position="195"/>
    </location>
</feature>
<evidence type="ECO:0000313" key="14">
    <source>
        <dbReference type="Proteomes" id="UP000321479"/>
    </source>
</evidence>
<feature type="transmembrane region" description="Helical" evidence="12">
    <location>
        <begin position="144"/>
        <end position="162"/>
    </location>
</feature>
<keyword evidence="9 12" id="KW-0472">Membrane</keyword>
<evidence type="ECO:0000256" key="3">
    <source>
        <dbReference type="ARBA" id="ARBA00022692"/>
    </source>
</evidence>
<name>A0A5B8V496_9SPHI</name>
<evidence type="ECO:0000256" key="11">
    <source>
        <dbReference type="ARBA" id="ARBA00023444"/>
    </source>
</evidence>
<evidence type="ECO:0000256" key="8">
    <source>
        <dbReference type="ARBA" id="ARBA00023133"/>
    </source>
</evidence>
<dbReference type="GO" id="GO:0016491">
    <property type="term" value="F:oxidoreductase activity"/>
    <property type="evidence" value="ECO:0007669"/>
    <property type="project" value="UniProtKB-KW"/>
</dbReference>
<sequence length="352" mass="39277">MNKTAPENRFQKTNRITIILLFMVILAGAVVRGTGSGMGCPDWPKCFGCIVPPTDISQLPKDYKQKYVAQRVKKNEHFAKTLDVLGFGDLATRLRQDKSILVPEDFNAAKTWTEYANRLVGVITGLGLFATAIFSFSYWGKSKLIVILSVFNLVLVGFQGWLGSIVVSTNLVPWVVTVHMLLALAILAIAIYTYHAARVHGKTRIKTIPLIHLVTWACLAISVIQITMGSEVRERVDAVSARLSAYRNGWLNSVGQIFVQHRDLAILVLFANLMLYALIRRHFSRHSVQQQLMSFTFLIIMLQIVTGIILSYLSLPPFAQAAHILLASLMFGAQFYLMLNLYRSARMSGASV</sequence>
<dbReference type="AlphaFoldDB" id="A0A5B8V496"/>
<evidence type="ECO:0000256" key="2">
    <source>
        <dbReference type="ARBA" id="ARBA00022475"/>
    </source>
</evidence>
<accession>A0A5B8V496</accession>
<keyword evidence="10" id="KW-1015">Disulfide bond</keyword>
<dbReference type="OrthoDB" id="1447144at2"/>
<keyword evidence="7" id="KW-0408">Iron</keyword>
<feature type="transmembrane region" description="Helical" evidence="12">
    <location>
        <begin position="264"/>
        <end position="283"/>
    </location>
</feature>
<reference evidence="13 14" key="1">
    <citation type="journal article" date="2017" name="Curr. Microbiol.">
        <title>Mucilaginibacter ginsenosidivorans sp. nov., Isolated from Soil of Ginseng Field.</title>
        <authorList>
            <person name="Kim M.M."/>
            <person name="Siddiqi M.Z."/>
            <person name="Im W.T."/>
        </authorList>
    </citation>
    <scope>NUCLEOTIDE SEQUENCE [LARGE SCALE GENOMIC DNA]</scope>
    <source>
        <strain evidence="13 14">Gsoil 3017</strain>
    </source>
</reference>
<protein>
    <submittedName>
        <fullName evidence="13">Heme A synthase</fullName>
    </submittedName>
</protein>
<dbReference type="KEGG" id="mgin:FRZ54_24155"/>
<dbReference type="Proteomes" id="UP000321479">
    <property type="component" value="Chromosome"/>
</dbReference>
<gene>
    <name evidence="13" type="ORF">FRZ54_24155</name>
</gene>
<proteinExistence type="predicted"/>
<comment type="pathway">
    <text evidence="11">Porphyrin-containing compound metabolism.</text>
</comment>
<dbReference type="GO" id="GO:0006784">
    <property type="term" value="P:heme A biosynthetic process"/>
    <property type="evidence" value="ECO:0007669"/>
    <property type="project" value="InterPro"/>
</dbReference>
<dbReference type="PANTHER" id="PTHR35457:SF1">
    <property type="entry name" value="HEME A SYNTHASE"/>
    <property type="match status" value="1"/>
</dbReference>
<evidence type="ECO:0000256" key="1">
    <source>
        <dbReference type="ARBA" id="ARBA00004141"/>
    </source>
</evidence>
<evidence type="ECO:0000256" key="9">
    <source>
        <dbReference type="ARBA" id="ARBA00023136"/>
    </source>
</evidence>
<feature type="transmembrane region" description="Helical" evidence="12">
    <location>
        <begin position="119"/>
        <end position="139"/>
    </location>
</feature>
<dbReference type="InterPro" id="IPR003780">
    <property type="entry name" value="COX15/CtaA_fam"/>
</dbReference>
<organism evidence="13 14">
    <name type="scientific">Mucilaginibacter ginsenosidivorans</name>
    <dbReference type="NCBI Taxonomy" id="398053"/>
    <lineage>
        <taxon>Bacteria</taxon>
        <taxon>Pseudomonadati</taxon>
        <taxon>Bacteroidota</taxon>
        <taxon>Sphingobacteriia</taxon>
        <taxon>Sphingobacteriales</taxon>
        <taxon>Sphingobacteriaceae</taxon>
        <taxon>Mucilaginibacter</taxon>
    </lineage>
</organism>
<keyword evidence="5 12" id="KW-1133">Transmembrane helix</keyword>
<feature type="transmembrane region" description="Helical" evidence="12">
    <location>
        <begin position="295"/>
        <end position="315"/>
    </location>
</feature>
<evidence type="ECO:0000256" key="6">
    <source>
        <dbReference type="ARBA" id="ARBA00023002"/>
    </source>
</evidence>
<comment type="subcellular location">
    <subcellularLocation>
        <location evidence="1">Membrane</location>
        <topology evidence="1">Multi-pass membrane protein</topology>
    </subcellularLocation>
</comment>
<keyword evidence="4" id="KW-0479">Metal-binding</keyword>
<keyword evidence="14" id="KW-1185">Reference proteome</keyword>
<dbReference type="Pfam" id="PF02628">
    <property type="entry name" value="COX15-CtaA"/>
    <property type="match status" value="2"/>
</dbReference>
<evidence type="ECO:0000256" key="7">
    <source>
        <dbReference type="ARBA" id="ARBA00023004"/>
    </source>
</evidence>
<feature type="transmembrane region" description="Helical" evidence="12">
    <location>
        <begin position="207"/>
        <end position="228"/>
    </location>
</feature>
<dbReference type="GO" id="GO:0046872">
    <property type="term" value="F:metal ion binding"/>
    <property type="evidence" value="ECO:0007669"/>
    <property type="project" value="UniProtKB-KW"/>
</dbReference>
<dbReference type="RefSeq" id="WP_147034356.1">
    <property type="nucleotide sequence ID" value="NZ_CP042436.1"/>
</dbReference>
<keyword evidence="3 12" id="KW-0812">Transmembrane</keyword>
<evidence type="ECO:0000256" key="4">
    <source>
        <dbReference type="ARBA" id="ARBA00022723"/>
    </source>
</evidence>
<dbReference type="GO" id="GO:0016020">
    <property type="term" value="C:membrane"/>
    <property type="evidence" value="ECO:0007669"/>
    <property type="project" value="UniProtKB-SubCell"/>
</dbReference>
<dbReference type="PANTHER" id="PTHR35457">
    <property type="entry name" value="HEME A SYNTHASE"/>
    <property type="match status" value="1"/>
</dbReference>
<evidence type="ECO:0000256" key="12">
    <source>
        <dbReference type="SAM" id="Phobius"/>
    </source>
</evidence>
<dbReference type="InterPro" id="IPR050450">
    <property type="entry name" value="COX15/CtaA_HemeA_synthase"/>
</dbReference>
<keyword evidence="8" id="KW-0350">Heme biosynthesis</keyword>
<evidence type="ECO:0000313" key="13">
    <source>
        <dbReference type="EMBL" id="QEC65531.1"/>
    </source>
</evidence>
<keyword evidence="6" id="KW-0560">Oxidoreductase</keyword>
<evidence type="ECO:0000256" key="10">
    <source>
        <dbReference type="ARBA" id="ARBA00023157"/>
    </source>
</evidence>
<dbReference type="EMBL" id="CP042436">
    <property type="protein sequence ID" value="QEC65531.1"/>
    <property type="molecule type" value="Genomic_DNA"/>
</dbReference>
<evidence type="ECO:0000256" key="5">
    <source>
        <dbReference type="ARBA" id="ARBA00022989"/>
    </source>
</evidence>
<feature type="transmembrane region" description="Helical" evidence="12">
    <location>
        <begin position="321"/>
        <end position="339"/>
    </location>
</feature>
<keyword evidence="2" id="KW-1003">Cell membrane</keyword>